<organism evidence="17 18">
    <name type="scientific">Azoarcus indigens</name>
    <dbReference type="NCBI Taxonomy" id="29545"/>
    <lineage>
        <taxon>Bacteria</taxon>
        <taxon>Pseudomonadati</taxon>
        <taxon>Pseudomonadota</taxon>
        <taxon>Betaproteobacteria</taxon>
        <taxon>Rhodocyclales</taxon>
        <taxon>Zoogloeaceae</taxon>
        <taxon>Azoarcus</taxon>
    </lineage>
</organism>
<evidence type="ECO:0000256" key="4">
    <source>
        <dbReference type="ARBA" id="ARBA00022452"/>
    </source>
</evidence>
<comment type="similarity">
    <text evidence="2 14 15">Belongs to the TonB-dependent receptor family.</text>
</comment>
<proteinExistence type="inferred from homology"/>
<dbReference type="GO" id="GO:0009279">
    <property type="term" value="C:cell outer membrane"/>
    <property type="evidence" value="ECO:0007669"/>
    <property type="project" value="UniProtKB-SubCell"/>
</dbReference>
<dbReference type="GO" id="GO:0015891">
    <property type="term" value="P:siderophore transport"/>
    <property type="evidence" value="ECO:0007669"/>
    <property type="project" value="InterPro"/>
</dbReference>
<evidence type="ECO:0000256" key="10">
    <source>
        <dbReference type="ARBA" id="ARBA00023077"/>
    </source>
</evidence>
<dbReference type="OrthoDB" id="174652at2"/>
<dbReference type="InterPro" id="IPR010105">
    <property type="entry name" value="TonB_sidphr_rcpt"/>
</dbReference>
<evidence type="ECO:0000313" key="17">
    <source>
        <dbReference type="EMBL" id="TDN45000.1"/>
    </source>
</evidence>
<evidence type="ECO:0000256" key="8">
    <source>
        <dbReference type="ARBA" id="ARBA00023004"/>
    </source>
</evidence>
<evidence type="ECO:0000256" key="5">
    <source>
        <dbReference type="ARBA" id="ARBA00022496"/>
    </source>
</evidence>
<evidence type="ECO:0000256" key="1">
    <source>
        <dbReference type="ARBA" id="ARBA00004571"/>
    </source>
</evidence>
<dbReference type="RefSeq" id="WP_133594980.1">
    <property type="nucleotide sequence ID" value="NZ_SNVV01000032.1"/>
</dbReference>
<dbReference type="PROSITE" id="PS52016">
    <property type="entry name" value="TONB_DEPENDENT_REC_3"/>
    <property type="match status" value="1"/>
</dbReference>
<evidence type="ECO:0000313" key="18">
    <source>
        <dbReference type="Proteomes" id="UP000295129"/>
    </source>
</evidence>
<dbReference type="NCBIfam" id="TIGR01783">
    <property type="entry name" value="TonB-siderophor"/>
    <property type="match status" value="1"/>
</dbReference>
<keyword evidence="6 14" id="KW-0812">Transmembrane</keyword>
<dbReference type="InterPro" id="IPR000531">
    <property type="entry name" value="Beta-barrel_TonB"/>
</dbReference>
<keyword evidence="7" id="KW-0732">Signal</keyword>
<dbReference type="InterPro" id="IPR037066">
    <property type="entry name" value="Plug_dom_sf"/>
</dbReference>
<dbReference type="Gene3D" id="3.55.50.30">
    <property type="match status" value="1"/>
</dbReference>
<dbReference type="InterPro" id="IPR039426">
    <property type="entry name" value="TonB-dep_rcpt-like"/>
</dbReference>
<dbReference type="InterPro" id="IPR012910">
    <property type="entry name" value="Plug_dom"/>
</dbReference>
<comment type="caution">
    <text evidence="17">The sequence shown here is derived from an EMBL/GenBank/DDBJ whole genome shotgun (WGS) entry which is preliminary data.</text>
</comment>
<dbReference type="Pfam" id="PF00593">
    <property type="entry name" value="TonB_dep_Rec_b-barrel"/>
    <property type="match status" value="1"/>
</dbReference>
<comment type="subcellular location">
    <subcellularLocation>
        <location evidence="1 14">Cell outer membrane</location>
        <topology evidence="1 14">Multi-pass membrane protein</topology>
    </subcellularLocation>
</comment>
<dbReference type="AlphaFoldDB" id="A0A4R6DJW7"/>
<dbReference type="Gene3D" id="2.170.130.10">
    <property type="entry name" value="TonB-dependent receptor, plug domain"/>
    <property type="match status" value="1"/>
</dbReference>
<keyword evidence="11 14" id="KW-0472">Membrane</keyword>
<keyword evidence="5" id="KW-0410">Iron transport</keyword>
<protein>
    <submittedName>
        <fullName evidence="17">Outer membrane receptor for ferric coprogen and ferric-rhodotorulic acid</fullName>
    </submittedName>
</protein>
<accession>A0A4R6DJW7</accession>
<dbReference type="PANTHER" id="PTHR32552">
    <property type="entry name" value="FERRICHROME IRON RECEPTOR-RELATED"/>
    <property type="match status" value="1"/>
</dbReference>
<keyword evidence="13 14" id="KW-0998">Cell outer membrane</keyword>
<keyword evidence="9" id="KW-0406">Ion transport</keyword>
<dbReference type="GO" id="GO:0015344">
    <property type="term" value="F:siderophore uptake transmembrane transporter activity"/>
    <property type="evidence" value="ECO:0007669"/>
    <property type="project" value="TreeGrafter"/>
</dbReference>
<dbReference type="GO" id="GO:0038023">
    <property type="term" value="F:signaling receptor activity"/>
    <property type="evidence" value="ECO:0007669"/>
    <property type="project" value="InterPro"/>
</dbReference>
<evidence type="ECO:0000256" key="14">
    <source>
        <dbReference type="PROSITE-ProRule" id="PRU01360"/>
    </source>
</evidence>
<keyword evidence="8" id="KW-0408">Iron</keyword>
<dbReference type="SUPFAM" id="SSF56935">
    <property type="entry name" value="Porins"/>
    <property type="match status" value="1"/>
</dbReference>
<reference evidence="17 18" key="1">
    <citation type="submission" date="2019-03" db="EMBL/GenBank/DDBJ databases">
        <title>Genomic Encyclopedia of Type Strains, Phase IV (KMG-IV): sequencing the most valuable type-strain genomes for metagenomic binning, comparative biology and taxonomic classification.</title>
        <authorList>
            <person name="Goeker M."/>
        </authorList>
    </citation>
    <scope>NUCLEOTIDE SEQUENCE [LARGE SCALE GENOMIC DNA]</scope>
    <source>
        <strain evidence="17 18">DSM 12121</strain>
    </source>
</reference>
<dbReference type="InterPro" id="IPR036942">
    <property type="entry name" value="Beta-barrel_TonB_sf"/>
</dbReference>
<feature type="domain" description="Secretin/TonB short N-terminal" evidence="16">
    <location>
        <begin position="76"/>
        <end position="127"/>
    </location>
</feature>
<evidence type="ECO:0000256" key="15">
    <source>
        <dbReference type="RuleBase" id="RU003357"/>
    </source>
</evidence>
<evidence type="ECO:0000256" key="9">
    <source>
        <dbReference type="ARBA" id="ARBA00023065"/>
    </source>
</evidence>
<dbReference type="InterPro" id="IPR011662">
    <property type="entry name" value="Secretin/TonB_short_N"/>
</dbReference>
<dbReference type="SMART" id="SM00965">
    <property type="entry name" value="STN"/>
    <property type="match status" value="1"/>
</dbReference>
<dbReference type="FunFam" id="2.170.130.10:FF:000010">
    <property type="entry name" value="Ferripyoverdine receptor"/>
    <property type="match status" value="1"/>
</dbReference>
<evidence type="ECO:0000256" key="13">
    <source>
        <dbReference type="ARBA" id="ARBA00023237"/>
    </source>
</evidence>
<dbReference type="Pfam" id="PF07715">
    <property type="entry name" value="Plug"/>
    <property type="match status" value="1"/>
</dbReference>
<dbReference type="Pfam" id="PF07660">
    <property type="entry name" value="STN"/>
    <property type="match status" value="1"/>
</dbReference>
<keyword evidence="4 14" id="KW-1134">Transmembrane beta strand</keyword>
<keyword evidence="18" id="KW-1185">Reference proteome</keyword>
<evidence type="ECO:0000256" key="3">
    <source>
        <dbReference type="ARBA" id="ARBA00022448"/>
    </source>
</evidence>
<keyword evidence="12 17" id="KW-0675">Receptor</keyword>
<evidence type="ECO:0000256" key="12">
    <source>
        <dbReference type="ARBA" id="ARBA00023170"/>
    </source>
</evidence>
<dbReference type="EMBL" id="SNVV01000032">
    <property type="protein sequence ID" value="TDN45000.1"/>
    <property type="molecule type" value="Genomic_DNA"/>
</dbReference>
<sequence length="829" mass="89999">MHAATAPSAPRHHRVSTLKPRLIARAVCAALLGLPLLIGAGGSLAQSAAVETSRSYAVPAGPLAGALVSLAAQAGIQLSVDAGLTANLHSPGVQGIHTVDAALASALAGTGLEAIRRGGNEYTLRKLPPRAAGETTLATVTVAATATNPAVTEDSASYTTPQMATATKLALSMRETPQSVTVVTRQRMDDAAALTLSDVLRNTPGLNVSNADGPGRTSFSARGFDIDNVMYDGLPSRYQGWVVGTVPNMAMYDRVEVVRGATGLITGSGNPSAAVNVVRKRPTADTRLSFTARAGSWDNYQGEVDASGPLNAAGTLRGRVVGSFQEASTFRDDEKYRHGLFYGVLEADLGERTTLTLGASYQDDYTNHFWGGLPLTADGRHMNLPRSTNPSNDWERKNQYLSTLFGDLVHRLDNGWTLRLAASQSWQDAVFLGTYIYRNAATDVLGHSAWRGDYDEDQATYDAFASGPFQLFGREHELAFGTSRRQVDMRTQNYSGGGIISAGIDLWNWDNGSVAEPDFVPTTTSRNVTTQDGLYLTTRLNLADPLKLILGARLDWYDYDNRNGSGDYSVTRNLTRYGGIVYDLDHQHSLYASYTDIFQPQTNKDIDGKILEPIQGENYELGIKGEYFGGSLNASAAVFQIEQTNRAKLLTDQGPCPTYPGTSCYEAAGLVRSKGVELELQGALSPNWQIAAGYTYVSAKYVRDADESNEGKNFTTDSPHSVFKLSTLYRLGGALQAWRVGGSLYRQSRIYNDGTLPDGTAFRVEQKGYTLADLVVGYRVDKQLDLQLNVNNLFDRKYYKAVGYDTRWGSTDTYGDPRSFMLTARYSFF</sequence>
<evidence type="ECO:0000256" key="7">
    <source>
        <dbReference type="ARBA" id="ARBA00022729"/>
    </source>
</evidence>
<keyword evidence="3 14" id="KW-0813">Transport</keyword>
<evidence type="ECO:0000256" key="2">
    <source>
        <dbReference type="ARBA" id="ARBA00009810"/>
    </source>
</evidence>
<dbReference type="CDD" id="cd01347">
    <property type="entry name" value="ligand_gated_channel"/>
    <property type="match status" value="1"/>
</dbReference>
<name>A0A4R6DJW7_9RHOO</name>
<gene>
    <name evidence="17" type="ORF">C7389_13212</name>
</gene>
<dbReference type="Gene3D" id="2.40.170.20">
    <property type="entry name" value="TonB-dependent receptor, beta-barrel domain"/>
    <property type="match status" value="1"/>
</dbReference>
<evidence type="ECO:0000259" key="16">
    <source>
        <dbReference type="SMART" id="SM00965"/>
    </source>
</evidence>
<keyword evidence="10 15" id="KW-0798">TonB box</keyword>
<dbReference type="Proteomes" id="UP000295129">
    <property type="component" value="Unassembled WGS sequence"/>
</dbReference>
<evidence type="ECO:0000256" key="6">
    <source>
        <dbReference type="ARBA" id="ARBA00022692"/>
    </source>
</evidence>
<evidence type="ECO:0000256" key="11">
    <source>
        <dbReference type="ARBA" id="ARBA00023136"/>
    </source>
</evidence>
<dbReference type="PANTHER" id="PTHR32552:SF74">
    <property type="entry name" value="HYDROXAMATE SIDEROPHORE RECEPTOR FHUE"/>
    <property type="match status" value="1"/>
</dbReference>